<sequence length="307" mass="35512">MRNILGSVIFLLIPVLTFAQSPTNSVEKWGMYEVTLKGPSAGNPFVNIELSAVFTNGKESFQPEGFYDGNGIFKIRFMPDKVGVWTYKTISNREELNGKTGSFVCTPALPDDHGPVQVRDQYQFEYRDGTPYYPFGTTIYEWIFQSKEMREETLATLKSSPFNKVRFLLIPPYNEKYLSGPLKIKNFPFEGTSIEDFDFSRFNVAYFHHFERCLQQLENLGIQADVILFRPYDGPKWGFDRMSMATNARFVHYVVARLAAYRNVWWSMANENSFMHHITESDWDRLFQIVAKEDPGSIGKVVLEDKK</sequence>
<feature type="chain" id="PRO_5031483960" description="DUF5060 domain-containing protein" evidence="4">
    <location>
        <begin position="20"/>
        <end position="307"/>
    </location>
</feature>
<dbReference type="PANTHER" id="PTHR37836:SF2">
    <property type="entry name" value="DUF4038 DOMAIN-CONTAINING PROTEIN"/>
    <property type="match status" value="1"/>
</dbReference>
<dbReference type="GO" id="GO:0008234">
    <property type="term" value="F:cysteine-type peptidase activity"/>
    <property type="evidence" value="ECO:0007669"/>
    <property type="project" value="UniProtKB-KW"/>
</dbReference>
<keyword evidence="3" id="KW-0378">Hydrolase</keyword>
<evidence type="ECO:0000256" key="2">
    <source>
        <dbReference type="ARBA" id="ARBA00022670"/>
    </source>
</evidence>
<feature type="signal peptide" evidence="4">
    <location>
        <begin position="1"/>
        <end position="19"/>
    </location>
</feature>
<dbReference type="EMBL" id="JACHYB010000001">
    <property type="protein sequence ID" value="MBB3185931.1"/>
    <property type="molecule type" value="Genomic_DNA"/>
</dbReference>
<dbReference type="Gene3D" id="2.60.40.10">
    <property type="entry name" value="Immunoglobulins"/>
    <property type="match status" value="1"/>
</dbReference>
<keyword evidence="4" id="KW-0732">Signal</keyword>
<dbReference type="InterPro" id="IPR017853">
    <property type="entry name" value="GH"/>
</dbReference>
<evidence type="ECO:0000313" key="8">
    <source>
        <dbReference type="Proteomes" id="UP000544222"/>
    </source>
</evidence>
<dbReference type="Pfam" id="PF13204">
    <property type="entry name" value="Apiosidase"/>
    <property type="match status" value="1"/>
</dbReference>
<dbReference type="PANTHER" id="PTHR37836">
    <property type="entry name" value="LMO1036 PROTEIN"/>
    <property type="match status" value="1"/>
</dbReference>
<feature type="domain" description="DUF5060" evidence="6">
    <location>
        <begin position="26"/>
        <end position="92"/>
    </location>
</feature>
<evidence type="ECO:0000259" key="6">
    <source>
        <dbReference type="Pfam" id="PF16586"/>
    </source>
</evidence>
<dbReference type="InterPro" id="IPR013783">
    <property type="entry name" value="Ig-like_fold"/>
</dbReference>
<keyword evidence="8" id="KW-1185">Reference proteome</keyword>
<name>A0A7W5H136_9PORP</name>
<evidence type="ECO:0000256" key="4">
    <source>
        <dbReference type="SAM" id="SignalP"/>
    </source>
</evidence>
<dbReference type="AlphaFoldDB" id="A0A7W5H136"/>
<organism evidence="7 8">
    <name type="scientific">Microbacter margulisiae</name>
    <dbReference type="NCBI Taxonomy" id="1350067"/>
    <lineage>
        <taxon>Bacteria</taxon>
        <taxon>Pseudomonadati</taxon>
        <taxon>Bacteroidota</taxon>
        <taxon>Bacteroidia</taxon>
        <taxon>Bacteroidales</taxon>
        <taxon>Porphyromonadaceae</taxon>
        <taxon>Microbacter</taxon>
    </lineage>
</organism>
<evidence type="ECO:0008006" key="9">
    <source>
        <dbReference type="Google" id="ProtNLM"/>
    </source>
</evidence>
<protein>
    <recommendedName>
        <fullName evidence="9">DUF5060 domain-containing protein</fullName>
    </recommendedName>
</protein>
<keyword evidence="2" id="KW-0645">Protease</keyword>
<keyword evidence="3" id="KW-0788">Thiol protease</keyword>
<proteinExistence type="inferred from homology"/>
<evidence type="ECO:0000259" key="5">
    <source>
        <dbReference type="Pfam" id="PF13204"/>
    </source>
</evidence>
<comment type="similarity">
    <text evidence="1">Belongs to the peptidase C25 family.</text>
</comment>
<dbReference type="Pfam" id="PF16586">
    <property type="entry name" value="DUF5060"/>
    <property type="match status" value="1"/>
</dbReference>
<dbReference type="SUPFAM" id="SSF51445">
    <property type="entry name" value="(Trans)glycosidases"/>
    <property type="match status" value="1"/>
</dbReference>
<dbReference type="GO" id="GO:0006508">
    <property type="term" value="P:proteolysis"/>
    <property type="evidence" value="ECO:0007669"/>
    <property type="project" value="UniProtKB-KW"/>
</dbReference>
<evidence type="ECO:0000256" key="1">
    <source>
        <dbReference type="ARBA" id="ARBA00006067"/>
    </source>
</evidence>
<evidence type="ECO:0000313" key="7">
    <source>
        <dbReference type="EMBL" id="MBB3185931.1"/>
    </source>
</evidence>
<dbReference type="Gene3D" id="3.20.20.80">
    <property type="entry name" value="Glycosidases"/>
    <property type="match status" value="1"/>
</dbReference>
<feature type="domain" description="Apiosidase-like catalytic" evidence="5">
    <location>
        <begin position="121"/>
        <end position="295"/>
    </location>
</feature>
<evidence type="ECO:0000256" key="3">
    <source>
        <dbReference type="ARBA" id="ARBA00022807"/>
    </source>
</evidence>
<dbReference type="RefSeq" id="WP_183411876.1">
    <property type="nucleotide sequence ID" value="NZ_JACHYB010000001.1"/>
</dbReference>
<dbReference type="InterPro" id="IPR025277">
    <property type="entry name" value="Apiosidase-like_cat_dom"/>
</dbReference>
<gene>
    <name evidence="7" type="ORF">FHX64_000094</name>
</gene>
<accession>A0A7W5H136</accession>
<comment type="caution">
    <text evidence="7">The sequence shown here is derived from an EMBL/GenBank/DDBJ whole genome shotgun (WGS) entry which is preliminary data.</text>
</comment>
<reference evidence="7 8" key="1">
    <citation type="submission" date="2020-08" db="EMBL/GenBank/DDBJ databases">
        <title>Genomic Encyclopedia of Type Strains, Phase IV (KMG-IV): sequencing the most valuable type-strain genomes for metagenomic binning, comparative biology and taxonomic classification.</title>
        <authorList>
            <person name="Goeker M."/>
        </authorList>
    </citation>
    <scope>NUCLEOTIDE SEQUENCE [LARGE SCALE GENOMIC DNA]</scope>
    <source>
        <strain evidence="7 8">DSM 27471</strain>
    </source>
</reference>
<dbReference type="InterPro" id="IPR032260">
    <property type="entry name" value="DUF5060"/>
</dbReference>
<dbReference type="Proteomes" id="UP000544222">
    <property type="component" value="Unassembled WGS sequence"/>
</dbReference>